<evidence type="ECO:0000259" key="5">
    <source>
        <dbReference type="PROSITE" id="PS51755"/>
    </source>
</evidence>
<dbReference type="Pfam" id="PF00486">
    <property type="entry name" value="Trans_reg_C"/>
    <property type="match status" value="1"/>
</dbReference>
<comment type="caution">
    <text evidence="6">The sequence shown here is derived from an EMBL/GenBank/DDBJ whole genome shotgun (WGS) entry which is preliminary data.</text>
</comment>
<evidence type="ECO:0000313" key="7">
    <source>
        <dbReference type="Proteomes" id="UP001501842"/>
    </source>
</evidence>
<dbReference type="InterPro" id="IPR016032">
    <property type="entry name" value="Sig_transdc_resp-reg_C-effctor"/>
</dbReference>
<dbReference type="Pfam" id="PF25872">
    <property type="entry name" value="HTH_77"/>
    <property type="match status" value="1"/>
</dbReference>
<evidence type="ECO:0000313" key="6">
    <source>
        <dbReference type="EMBL" id="GAA2722060.1"/>
    </source>
</evidence>
<dbReference type="SUPFAM" id="SSF46894">
    <property type="entry name" value="C-terminal effector domain of the bipartite response regulators"/>
    <property type="match status" value="1"/>
</dbReference>
<feature type="domain" description="OmpR/PhoB-type" evidence="5">
    <location>
        <begin position="1"/>
        <end position="92"/>
    </location>
</feature>
<feature type="region of interest" description="Disordered" evidence="4">
    <location>
        <begin position="245"/>
        <end position="274"/>
    </location>
</feature>
<sequence>MVTIGVLGPMTATADGERVALGGPRQRAVLAVLVAARGRAVSEERILEDVWGGGAPATGTLRSYISVLRRVLETGGPERLIVREGNGYRLRADAVEIDAERFGELAERGEGLLRDGRPEEALPLLDEALALWRGEPYGEFGETGFAVPEQARLGGLRLAASEHLFEARLALGGHVALIGDLEKHTLEHPLSERGWELLATALYRSGRQGEALAALRGARRVLSEELGIDPGPGLRRLEAAIFAQEESVGDSPAPRREPPRQREATSPPPARMRNLPHALSRFVGRTSEPAEVEALLTEHRLVTLTGPGGIGKTRLALETARARPDGDGPWLVELAELEDPSLLAVTLSGVLGVAGATTAERLGDVLGDREVLLVLDNCEHLVDVVRDAVRTLLSRAGGLRVLATSRESLNLPGEAVYEVGPLPVEQGRDLFLSRAAAAVPGWTPDPEEELTVRRLCRELDGLPLAIELAAAQCRVLSVEQIAAGLDDRFAVLRDGPGPDRHQTLRRTVEWSHDLLSPAERDVLHRLGVFASGFDLDAAAAVCERPVFAELSALVRKSLVSVEAGTSPRRYRLLETIKEFTRARIDPDAQAAHRAWVLAEAEAAAPLLRGPRSAVTTRRLTAQQPEHRVALTSALLLGDGDYALRLAGLLSWFWYGQGIVAEGLGWISAAIELSPSAGPELTCPAFIAKCRLMYLAGDFPAARDAADEAVQAARKLRDPELEAESVLHRALFGALCGETNFLELARAGLEQARPLGMAWLEAEALMITGMVLRFAGLVSEARATLSESVAIAEECSYVFIRSSSQWLIMKIDLDLGEHERALETGLDMLLHLDENGDVTSWVVAVHSLAPALALTGSPTEGAMLLGAAAHHGSRIGFSPAEMDPLDAPRQARHVRDSLPPEEFDTWFAKGRSLTRAQIRALAESWQRTRAR</sequence>
<gene>
    <name evidence="6" type="ORF">GCM10010439_13640</name>
</gene>
<accession>A0ABN3U0J6</accession>
<dbReference type="InterPro" id="IPR005158">
    <property type="entry name" value="BTAD"/>
</dbReference>
<dbReference type="Pfam" id="PF03704">
    <property type="entry name" value="BTAD"/>
    <property type="match status" value="1"/>
</dbReference>
<feature type="DNA-binding region" description="OmpR/PhoB-type" evidence="3">
    <location>
        <begin position="1"/>
        <end position="92"/>
    </location>
</feature>
<keyword evidence="7" id="KW-1185">Reference proteome</keyword>
<keyword evidence="2 3" id="KW-0238">DNA-binding</keyword>
<proteinExistence type="inferred from homology"/>
<dbReference type="PANTHER" id="PTHR47691:SF3">
    <property type="entry name" value="HTH-TYPE TRANSCRIPTIONAL REGULATOR RV0890C-RELATED"/>
    <property type="match status" value="1"/>
</dbReference>
<evidence type="ECO:0000256" key="2">
    <source>
        <dbReference type="ARBA" id="ARBA00023125"/>
    </source>
</evidence>
<dbReference type="Gene3D" id="1.25.40.10">
    <property type="entry name" value="Tetratricopeptide repeat domain"/>
    <property type="match status" value="2"/>
</dbReference>
<dbReference type="InterPro" id="IPR036388">
    <property type="entry name" value="WH-like_DNA-bd_sf"/>
</dbReference>
<name>A0ABN3U0J6_9ACTN</name>
<feature type="compositionally biased region" description="Basic and acidic residues" evidence="4">
    <location>
        <begin position="253"/>
        <end position="263"/>
    </location>
</feature>
<dbReference type="SMART" id="SM01043">
    <property type="entry name" value="BTAD"/>
    <property type="match status" value="1"/>
</dbReference>
<dbReference type="PROSITE" id="PS51755">
    <property type="entry name" value="OMPR_PHOB"/>
    <property type="match status" value="1"/>
</dbReference>
<dbReference type="CDD" id="cd00383">
    <property type="entry name" value="trans_reg_C"/>
    <property type="match status" value="1"/>
</dbReference>
<dbReference type="Gene3D" id="1.10.10.10">
    <property type="entry name" value="Winged helix-like DNA-binding domain superfamily/Winged helix DNA-binding domain"/>
    <property type="match status" value="1"/>
</dbReference>
<dbReference type="PANTHER" id="PTHR47691">
    <property type="entry name" value="REGULATOR-RELATED"/>
    <property type="match status" value="1"/>
</dbReference>
<dbReference type="Gene3D" id="3.40.50.300">
    <property type="entry name" value="P-loop containing nucleotide triphosphate hydrolases"/>
    <property type="match status" value="1"/>
</dbReference>
<dbReference type="SUPFAM" id="SSF48452">
    <property type="entry name" value="TPR-like"/>
    <property type="match status" value="2"/>
</dbReference>
<evidence type="ECO:0000256" key="3">
    <source>
        <dbReference type="PROSITE-ProRule" id="PRU01091"/>
    </source>
</evidence>
<dbReference type="InterPro" id="IPR027417">
    <property type="entry name" value="P-loop_NTPase"/>
</dbReference>
<dbReference type="InterPro" id="IPR058852">
    <property type="entry name" value="HTH_77"/>
</dbReference>
<dbReference type="CDD" id="cd15831">
    <property type="entry name" value="BTAD"/>
    <property type="match status" value="1"/>
</dbReference>
<dbReference type="EMBL" id="BAAATZ010000006">
    <property type="protein sequence ID" value="GAA2722060.1"/>
    <property type="molecule type" value="Genomic_DNA"/>
</dbReference>
<organism evidence="6 7">
    <name type="scientific">Actinocorallia aurantiaca</name>
    <dbReference type="NCBI Taxonomy" id="46204"/>
    <lineage>
        <taxon>Bacteria</taxon>
        <taxon>Bacillati</taxon>
        <taxon>Actinomycetota</taxon>
        <taxon>Actinomycetes</taxon>
        <taxon>Streptosporangiales</taxon>
        <taxon>Thermomonosporaceae</taxon>
        <taxon>Actinocorallia</taxon>
    </lineage>
</organism>
<dbReference type="InterPro" id="IPR001867">
    <property type="entry name" value="OmpR/PhoB-type_DNA-bd"/>
</dbReference>
<dbReference type="InterPro" id="IPR011990">
    <property type="entry name" value="TPR-like_helical_dom_sf"/>
</dbReference>
<dbReference type="SMART" id="SM00862">
    <property type="entry name" value="Trans_reg_C"/>
    <property type="match status" value="1"/>
</dbReference>
<dbReference type="PRINTS" id="PR00364">
    <property type="entry name" value="DISEASERSIST"/>
</dbReference>
<dbReference type="SUPFAM" id="SSF52540">
    <property type="entry name" value="P-loop containing nucleoside triphosphate hydrolases"/>
    <property type="match status" value="1"/>
</dbReference>
<evidence type="ECO:0000256" key="1">
    <source>
        <dbReference type="ARBA" id="ARBA00005820"/>
    </source>
</evidence>
<comment type="similarity">
    <text evidence="1">Belongs to the AfsR/DnrI/RedD regulatory family.</text>
</comment>
<reference evidence="6 7" key="1">
    <citation type="journal article" date="2019" name="Int. J. Syst. Evol. Microbiol.">
        <title>The Global Catalogue of Microorganisms (GCM) 10K type strain sequencing project: providing services to taxonomists for standard genome sequencing and annotation.</title>
        <authorList>
            <consortium name="The Broad Institute Genomics Platform"/>
            <consortium name="The Broad Institute Genome Sequencing Center for Infectious Disease"/>
            <person name="Wu L."/>
            <person name="Ma J."/>
        </authorList>
    </citation>
    <scope>NUCLEOTIDE SEQUENCE [LARGE SCALE GENOMIC DNA]</scope>
    <source>
        <strain evidence="6 7">JCM 8201</strain>
    </source>
</reference>
<evidence type="ECO:0000256" key="4">
    <source>
        <dbReference type="SAM" id="MobiDB-lite"/>
    </source>
</evidence>
<dbReference type="RefSeq" id="WP_344449339.1">
    <property type="nucleotide sequence ID" value="NZ_BAAATZ010000006.1"/>
</dbReference>
<dbReference type="Proteomes" id="UP001501842">
    <property type="component" value="Unassembled WGS sequence"/>
</dbReference>
<protein>
    <submittedName>
        <fullName evidence="6">BTAD domain-containing putative transcriptional regulator</fullName>
    </submittedName>
</protein>